<sequence length="418" mass="47237">MGKKVIFVLLILVSFATVTFGADKRFTLVIDAGHGGHDAGAKGAFSYEKNINLNVALAFGRYVERECPDVKVIYTRKTDVFVPLHKRASIANKNKADVFISIHTNALPKGHIARGLETYTMGMRRSDEKLSAAKRENSVIMIEEDYQLHYEGYDPNSPESNIMFEFMHDKNMSRSVELAKYVQNSVCSIAKRQNKGVKQDVFLVLRETSMPACLIELGFITTPDEEQFLNNKSNIDKMGRGIFEAFVKYKEKYDKDITVPYKSNKRKNINVPSIVPDDDDAESDGREKKETGKAPAKRDTKSNTADKEDDDDKEEKQDKTAKDKDDDDNGRPVFKVQILASSRDLPPSDGSFKGLDGIDSYKEGGLYKYTYGASADYNEVYRLRKSILDKFPEAFIIAFKNGEKINVNQAIREFKSNK</sequence>
<dbReference type="RefSeq" id="WP_021947797.1">
    <property type="nucleotide sequence ID" value="NZ_JACJJG010000062.1"/>
</dbReference>
<reference evidence="6" key="2">
    <citation type="journal article" date="2021" name="Sci. Rep.">
        <title>The distribution of antibiotic resistance genes in chicken gut microbiota commensals.</title>
        <authorList>
            <person name="Juricova H."/>
            <person name="Matiasovicova J."/>
            <person name="Kubasova T."/>
            <person name="Cejkova D."/>
            <person name="Rychlik I."/>
        </authorList>
    </citation>
    <scope>NUCLEOTIDE SEQUENCE</scope>
    <source>
        <strain evidence="6">An824</strain>
    </source>
</reference>
<dbReference type="GO" id="GO:0008745">
    <property type="term" value="F:N-acetylmuramoyl-L-alanine amidase activity"/>
    <property type="evidence" value="ECO:0007669"/>
    <property type="project" value="UniProtKB-EC"/>
</dbReference>
<dbReference type="Proteomes" id="UP000706891">
    <property type="component" value="Unassembled WGS sequence"/>
</dbReference>
<dbReference type="FunFam" id="3.40.630.40:FF:000005">
    <property type="entry name" value="N-acetylmuramoyl-L-alanine amidase (AmiA)"/>
    <property type="match status" value="1"/>
</dbReference>
<evidence type="ECO:0000256" key="3">
    <source>
        <dbReference type="ARBA" id="ARBA00022801"/>
    </source>
</evidence>
<accession>A0A938WUG2</accession>
<evidence type="ECO:0000259" key="5">
    <source>
        <dbReference type="SMART" id="SM00646"/>
    </source>
</evidence>
<feature type="compositionally biased region" description="Basic and acidic residues" evidence="4">
    <location>
        <begin position="314"/>
        <end position="324"/>
    </location>
</feature>
<feature type="region of interest" description="Disordered" evidence="4">
    <location>
        <begin position="268"/>
        <end position="331"/>
    </location>
</feature>
<dbReference type="CDD" id="cd02696">
    <property type="entry name" value="MurNAc-LAA"/>
    <property type="match status" value="1"/>
</dbReference>
<proteinExistence type="predicted"/>
<dbReference type="PANTHER" id="PTHR30404:SF0">
    <property type="entry name" value="N-ACETYLMURAMOYL-L-ALANINE AMIDASE AMIC"/>
    <property type="match status" value="1"/>
</dbReference>
<feature type="compositionally biased region" description="Basic and acidic residues" evidence="4">
    <location>
        <begin position="283"/>
        <end position="306"/>
    </location>
</feature>
<dbReference type="Pfam" id="PF01520">
    <property type="entry name" value="Amidase_3"/>
    <property type="match status" value="1"/>
</dbReference>
<evidence type="ECO:0000256" key="2">
    <source>
        <dbReference type="ARBA" id="ARBA00011901"/>
    </source>
</evidence>
<comment type="catalytic activity">
    <reaction evidence="1">
        <text>Hydrolyzes the link between N-acetylmuramoyl residues and L-amino acid residues in certain cell-wall glycopeptides.</text>
        <dbReference type="EC" id="3.5.1.28"/>
    </reaction>
</comment>
<keyword evidence="7" id="KW-1185">Reference proteome</keyword>
<dbReference type="GO" id="GO:0030288">
    <property type="term" value="C:outer membrane-bounded periplasmic space"/>
    <property type="evidence" value="ECO:0007669"/>
    <property type="project" value="TreeGrafter"/>
</dbReference>
<dbReference type="SMART" id="SM00646">
    <property type="entry name" value="Ami_3"/>
    <property type="match status" value="1"/>
</dbReference>
<dbReference type="EC" id="3.5.1.28" evidence="2"/>
<dbReference type="EMBL" id="JACJJG010000062">
    <property type="protein sequence ID" value="MBM6674242.1"/>
    <property type="molecule type" value="Genomic_DNA"/>
</dbReference>
<dbReference type="InterPro" id="IPR002508">
    <property type="entry name" value="MurNAc-LAA_cat"/>
</dbReference>
<organism evidence="6 7">
    <name type="scientific">Marseilla massiliensis</name>
    <dbReference type="NCBI Taxonomy" id="1841864"/>
    <lineage>
        <taxon>Bacteria</taxon>
        <taxon>Pseudomonadati</taxon>
        <taxon>Bacteroidota</taxon>
        <taxon>Bacteroidia</taxon>
        <taxon>Bacteroidales</taxon>
        <taxon>Prevotellaceae</taxon>
        <taxon>Marseilla</taxon>
    </lineage>
</organism>
<name>A0A938WUG2_9BACT</name>
<evidence type="ECO:0000256" key="4">
    <source>
        <dbReference type="SAM" id="MobiDB-lite"/>
    </source>
</evidence>
<evidence type="ECO:0000256" key="1">
    <source>
        <dbReference type="ARBA" id="ARBA00001561"/>
    </source>
</evidence>
<keyword evidence="3" id="KW-0378">Hydrolase</keyword>
<feature type="domain" description="MurNAc-LAA" evidence="5">
    <location>
        <begin position="88"/>
        <end position="247"/>
    </location>
</feature>
<dbReference type="GO" id="GO:0009253">
    <property type="term" value="P:peptidoglycan catabolic process"/>
    <property type="evidence" value="ECO:0007669"/>
    <property type="project" value="InterPro"/>
</dbReference>
<evidence type="ECO:0000313" key="6">
    <source>
        <dbReference type="EMBL" id="MBM6674242.1"/>
    </source>
</evidence>
<gene>
    <name evidence="6" type="ORF">H6A34_10195</name>
</gene>
<dbReference type="PANTHER" id="PTHR30404">
    <property type="entry name" value="N-ACETYLMURAMOYL-L-ALANINE AMIDASE"/>
    <property type="match status" value="1"/>
</dbReference>
<evidence type="ECO:0000313" key="7">
    <source>
        <dbReference type="Proteomes" id="UP000706891"/>
    </source>
</evidence>
<dbReference type="AlphaFoldDB" id="A0A938WUG2"/>
<protein>
    <recommendedName>
        <fullName evidence="2">N-acetylmuramoyl-L-alanine amidase</fullName>
        <ecNumber evidence="2">3.5.1.28</ecNumber>
    </recommendedName>
</protein>
<dbReference type="Gene3D" id="3.40.630.40">
    <property type="entry name" value="Zn-dependent exopeptidases"/>
    <property type="match status" value="1"/>
</dbReference>
<comment type="caution">
    <text evidence="6">The sequence shown here is derived from an EMBL/GenBank/DDBJ whole genome shotgun (WGS) entry which is preliminary data.</text>
</comment>
<dbReference type="InterPro" id="IPR050695">
    <property type="entry name" value="N-acetylmuramoyl_amidase_3"/>
</dbReference>
<dbReference type="SUPFAM" id="SSF53187">
    <property type="entry name" value="Zn-dependent exopeptidases"/>
    <property type="match status" value="1"/>
</dbReference>
<reference evidence="6" key="1">
    <citation type="submission" date="2020-08" db="EMBL/GenBank/DDBJ databases">
        <authorList>
            <person name="Cejkova D."/>
            <person name="Kubasova T."/>
            <person name="Jahodarova E."/>
            <person name="Rychlik I."/>
        </authorList>
    </citation>
    <scope>NUCLEOTIDE SEQUENCE</scope>
    <source>
        <strain evidence="6">An824</strain>
    </source>
</reference>